<dbReference type="SUPFAM" id="SSF54211">
    <property type="entry name" value="Ribosomal protein S5 domain 2-like"/>
    <property type="match status" value="1"/>
</dbReference>
<accession>A0A371J6D0</accession>
<dbReference type="Gene3D" id="3.30.1370.100">
    <property type="entry name" value="MutL, C-terminal domain, regulatory subdomain"/>
    <property type="match status" value="1"/>
</dbReference>
<dbReference type="PANTHER" id="PTHR10073:SF12">
    <property type="entry name" value="DNA MISMATCH REPAIR PROTEIN MLH1"/>
    <property type="match status" value="1"/>
</dbReference>
<name>A0A371J6D0_9FIRM</name>
<dbReference type="InterPro" id="IPR014762">
    <property type="entry name" value="DNA_mismatch_repair_CS"/>
</dbReference>
<dbReference type="InterPro" id="IPR020568">
    <property type="entry name" value="Ribosomal_Su5_D2-typ_SF"/>
</dbReference>
<dbReference type="FunFam" id="3.30.565.10:FF:000003">
    <property type="entry name" value="DNA mismatch repair endonuclease MutL"/>
    <property type="match status" value="1"/>
</dbReference>
<dbReference type="GO" id="GO:0016887">
    <property type="term" value="F:ATP hydrolysis activity"/>
    <property type="evidence" value="ECO:0007669"/>
    <property type="project" value="InterPro"/>
</dbReference>
<dbReference type="InterPro" id="IPR042121">
    <property type="entry name" value="MutL_C_regsub"/>
</dbReference>
<dbReference type="PROSITE" id="PS00058">
    <property type="entry name" value="DNA_MISMATCH_REPAIR_1"/>
    <property type="match status" value="1"/>
</dbReference>
<protein>
    <recommendedName>
        <fullName evidence="4">DNA mismatch repair protein MutL</fullName>
    </recommendedName>
</protein>
<dbReference type="HAMAP" id="MF_00149">
    <property type="entry name" value="DNA_mis_repair"/>
    <property type="match status" value="1"/>
</dbReference>
<dbReference type="InterPro" id="IPR020667">
    <property type="entry name" value="DNA_mismatch_repair_MutL"/>
</dbReference>
<dbReference type="InterPro" id="IPR037198">
    <property type="entry name" value="MutL_C_sf"/>
</dbReference>
<dbReference type="GO" id="GO:0005524">
    <property type="term" value="F:ATP binding"/>
    <property type="evidence" value="ECO:0007669"/>
    <property type="project" value="InterPro"/>
</dbReference>
<dbReference type="SMART" id="SM01340">
    <property type="entry name" value="DNA_mis_repair"/>
    <property type="match status" value="1"/>
</dbReference>
<dbReference type="InterPro" id="IPR014790">
    <property type="entry name" value="MutL_C"/>
</dbReference>
<dbReference type="PANTHER" id="PTHR10073">
    <property type="entry name" value="DNA MISMATCH REPAIR PROTEIN MLH, PMS, MUTL"/>
    <property type="match status" value="1"/>
</dbReference>
<sequence>MENRINILDDLTINKIAAGEVVERPSSVVKELIENCVDAKSTKIIVDIVDGGKKSIRITDNGIGIPSSEVSKSFLRHATSKIKEIDDLYDLYSLGFRGEALASISAVSKLEMITKTKDEAVGTRVYVEGGKVITKEPIGATNGTTIIIKDIFYNTPVRQKFLKSTHAETINISDLINKLAIGNPNIQIKYINNGKPMLNTPGDNKLLSVIRSIYGKDITGNLIEVEYECSNFKLSGYIGNNNVYRSNKNLQHIYINKRFVKSKLILDAINESYKSIIPGGKHAVCFLDLEIKPSTIDVNIHPTKLEVKFENEQEIYVELRDYLKRKLLGSTLIGKYETYNSPQQKIISRVSAPKEIPVHDINNTDEKPIESFKSVSDILNKEEADNSFRNINSALNIHEDKEKVASNEIDLPLENITLIKELSNKKDEYIIEGNLDISKSFSIEELEKLDKIKPQELQQNTDTVKEENSLYEFKSQGKQILSDEANANLNQTYNMYDTSIKTSEEKNIIDPQESKQEMFFEENEDKFSLKNYKIIGSVFSTYIVLEKGNSMYLLDQHVAHERILYEKYMEKFYNHDISMQMLLDPIILELSNVDMLQVENNLDLFTNFGFEIELFGNNHIMIRCVPTTFGIPESEKFILQIIDNINEIKNNYELKGEKFASMACRAAIKANDKIHTIEIESLLDQMQYCKNPFTCPHGRPIIVEISKKEIEKMFKRIM</sequence>
<evidence type="ECO:0000259" key="6">
    <source>
        <dbReference type="SMART" id="SM01340"/>
    </source>
</evidence>
<evidence type="ECO:0000259" key="5">
    <source>
        <dbReference type="SMART" id="SM00853"/>
    </source>
</evidence>
<dbReference type="CDD" id="cd16926">
    <property type="entry name" value="HATPase_MutL-MLH-PMS-like"/>
    <property type="match status" value="1"/>
</dbReference>
<dbReference type="Pfam" id="PF13589">
    <property type="entry name" value="HATPase_c_3"/>
    <property type="match status" value="1"/>
</dbReference>
<dbReference type="SMART" id="SM00853">
    <property type="entry name" value="MutL_C"/>
    <property type="match status" value="1"/>
</dbReference>
<keyword evidence="8" id="KW-1185">Reference proteome</keyword>
<dbReference type="RefSeq" id="WP_094369031.1">
    <property type="nucleotide sequence ID" value="NZ_NOJY02000008.1"/>
</dbReference>
<dbReference type="InterPro" id="IPR014721">
    <property type="entry name" value="Ribsml_uS5_D2-typ_fold_subgr"/>
</dbReference>
<keyword evidence="7" id="KW-0378">Hydrolase</keyword>
<feature type="domain" description="DNA mismatch repair protein S5" evidence="6">
    <location>
        <begin position="210"/>
        <end position="328"/>
    </location>
</feature>
<dbReference type="InterPro" id="IPR013507">
    <property type="entry name" value="DNA_mismatch_S5_2-like"/>
</dbReference>
<evidence type="ECO:0000256" key="3">
    <source>
        <dbReference type="ARBA" id="ARBA00023204"/>
    </source>
</evidence>
<dbReference type="Gene3D" id="3.30.1540.20">
    <property type="entry name" value="MutL, C-terminal domain, dimerisation subdomain"/>
    <property type="match status" value="1"/>
</dbReference>
<gene>
    <name evidence="4 7" type="primary">mutL</name>
    <name evidence="7" type="ORF">CHL78_006615</name>
</gene>
<dbReference type="GO" id="GO:0030983">
    <property type="term" value="F:mismatched DNA binding"/>
    <property type="evidence" value="ECO:0007669"/>
    <property type="project" value="InterPro"/>
</dbReference>
<dbReference type="SUPFAM" id="SSF118116">
    <property type="entry name" value="DNA mismatch repair protein MutL"/>
    <property type="match status" value="1"/>
</dbReference>
<evidence type="ECO:0000256" key="1">
    <source>
        <dbReference type="ARBA" id="ARBA00006082"/>
    </source>
</evidence>
<dbReference type="Gene3D" id="3.30.565.10">
    <property type="entry name" value="Histidine kinase-like ATPase, C-terminal domain"/>
    <property type="match status" value="1"/>
</dbReference>
<dbReference type="InterPro" id="IPR002099">
    <property type="entry name" value="MutL/Mlh/PMS"/>
</dbReference>
<dbReference type="InterPro" id="IPR038973">
    <property type="entry name" value="MutL/Mlh/Pms-like"/>
</dbReference>
<dbReference type="Proteomes" id="UP000215694">
    <property type="component" value="Unassembled WGS sequence"/>
</dbReference>
<comment type="function">
    <text evidence="4">This protein is involved in the repair of mismatches in DNA. It is required for dam-dependent methyl-directed DNA mismatch repair. May act as a 'molecular matchmaker', a protein that promotes the formation of a stable complex between two or more DNA-binding proteins in an ATP-dependent manner without itself being part of a final effector complex.</text>
</comment>
<dbReference type="GO" id="GO:0140664">
    <property type="term" value="F:ATP-dependent DNA damage sensor activity"/>
    <property type="evidence" value="ECO:0007669"/>
    <property type="project" value="InterPro"/>
</dbReference>
<keyword evidence="7" id="KW-0540">Nuclease</keyword>
<dbReference type="GO" id="GO:0032300">
    <property type="term" value="C:mismatch repair complex"/>
    <property type="evidence" value="ECO:0007669"/>
    <property type="project" value="InterPro"/>
</dbReference>
<evidence type="ECO:0000313" key="8">
    <source>
        <dbReference type="Proteomes" id="UP000215694"/>
    </source>
</evidence>
<dbReference type="InterPro" id="IPR042120">
    <property type="entry name" value="MutL_C_dimsub"/>
</dbReference>
<comment type="caution">
    <text evidence="7">The sequence shown here is derived from an EMBL/GenBank/DDBJ whole genome shotgun (WGS) entry which is preliminary data.</text>
</comment>
<keyword evidence="2 4" id="KW-0227">DNA damage</keyword>
<dbReference type="Pfam" id="PF08676">
    <property type="entry name" value="MutL_C"/>
    <property type="match status" value="1"/>
</dbReference>
<dbReference type="InterPro" id="IPR036890">
    <property type="entry name" value="HATPase_C_sf"/>
</dbReference>
<dbReference type="CDD" id="cd00782">
    <property type="entry name" value="MutL_Trans"/>
    <property type="match status" value="1"/>
</dbReference>
<keyword evidence="3 4" id="KW-0234">DNA repair</keyword>
<reference evidence="7 8" key="1">
    <citation type="journal article" date="2017" name="Genome Announc.">
        <title>Draft Genome Sequence of Romboutsia weinsteinii sp. nov. Strain CCRI-19649(T) Isolated from Surface Water.</title>
        <authorList>
            <person name="Maheux A.F."/>
            <person name="Boudreau D.K."/>
            <person name="Berube E."/>
            <person name="Boissinot M."/>
            <person name="Cantin P."/>
            <person name="Raymond F."/>
            <person name="Corbeil J."/>
            <person name="Omar R.F."/>
            <person name="Bergeron M.G."/>
        </authorList>
    </citation>
    <scope>NUCLEOTIDE SEQUENCE [LARGE SCALE GENOMIC DNA]</scope>
    <source>
        <strain evidence="7 8">CCRI-19649</strain>
    </source>
</reference>
<dbReference type="AlphaFoldDB" id="A0A371J6D0"/>
<feature type="domain" description="MutL C-terminal dimerisation" evidence="5">
    <location>
        <begin position="534"/>
        <end position="674"/>
    </location>
</feature>
<organism evidence="7 8">
    <name type="scientific">Romboutsia weinsteinii</name>
    <dbReference type="NCBI Taxonomy" id="2020949"/>
    <lineage>
        <taxon>Bacteria</taxon>
        <taxon>Bacillati</taxon>
        <taxon>Bacillota</taxon>
        <taxon>Clostridia</taxon>
        <taxon>Peptostreptococcales</taxon>
        <taxon>Peptostreptococcaceae</taxon>
        <taxon>Romboutsia</taxon>
    </lineage>
</organism>
<dbReference type="Pfam" id="PF01119">
    <property type="entry name" value="DNA_mis_repair"/>
    <property type="match status" value="1"/>
</dbReference>
<dbReference type="GO" id="GO:0006298">
    <property type="term" value="P:mismatch repair"/>
    <property type="evidence" value="ECO:0007669"/>
    <property type="project" value="UniProtKB-UniRule"/>
</dbReference>
<dbReference type="OrthoDB" id="9763467at2"/>
<dbReference type="NCBIfam" id="TIGR00585">
    <property type="entry name" value="mutl"/>
    <property type="match status" value="1"/>
</dbReference>
<dbReference type="Gene3D" id="3.30.230.10">
    <property type="match status" value="1"/>
</dbReference>
<evidence type="ECO:0000256" key="2">
    <source>
        <dbReference type="ARBA" id="ARBA00022763"/>
    </source>
</evidence>
<dbReference type="SUPFAM" id="SSF55874">
    <property type="entry name" value="ATPase domain of HSP90 chaperone/DNA topoisomerase II/histidine kinase"/>
    <property type="match status" value="1"/>
</dbReference>
<dbReference type="EMBL" id="NOJY02000008">
    <property type="protein sequence ID" value="RDY28253.1"/>
    <property type="molecule type" value="Genomic_DNA"/>
</dbReference>
<proteinExistence type="inferred from homology"/>
<evidence type="ECO:0000256" key="4">
    <source>
        <dbReference type="HAMAP-Rule" id="MF_00149"/>
    </source>
</evidence>
<comment type="similarity">
    <text evidence="1 4">Belongs to the DNA mismatch repair MutL/HexB family.</text>
</comment>
<evidence type="ECO:0000313" key="7">
    <source>
        <dbReference type="EMBL" id="RDY28253.1"/>
    </source>
</evidence>
<dbReference type="GO" id="GO:0004519">
    <property type="term" value="F:endonuclease activity"/>
    <property type="evidence" value="ECO:0007669"/>
    <property type="project" value="UniProtKB-KW"/>
</dbReference>
<keyword evidence="7" id="KW-0255">Endonuclease</keyword>